<dbReference type="Proteomes" id="UP000631114">
    <property type="component" value="Unassembled WGS sequence"/>
</dbReference>
<organism evidence="1 2">
    <name type="scientific">Coptis chinensis</name>
    <dbReference type="NCBI Taxonomy" id="261450"/>
    <lineage>
        <taxon>Eukaryota</taxon>
        <taxon>Viridiplantae</taxon>
        <taxon>Streptophyta</taxon>
        <taxon>Embryophyta</taxon>
        <taxon>Tracheophyta</taxon>
        <taxon>Spermatophyta</taxon>
        <taxon>Magnoliopsida</taxon>
        <taxon>Ranunculales</taxon>
        <taxon>Ranunculaceae</taxon>
        <taxon>Coptidoideae</taxon>
        <taxon>Coptis</taxon>
    </lineage>
</organism>
<evidence type="ECO:0008006" key="3">
    <source>
        <dbReference type="Google" id="ProtNLM"/>
    </source>
</evidence>
<dbReference type="EMBL" id="JADFTS010000007">
    <property type="protein sequence ID" value="KAF9598964.1"/>
    <property type="molecule type" value="Genomic_DNA"/>
</dbReference>
<dbReference type="PANTHER" id="PTHR31048">
    <property type="entry name" value="OS03G0233200 PROTEIN"/>
    <property type="match status" value="1"/>
</dbReference>
<accession>A0A835HGH5</accession>
<dbReference type="InterPro" id="IPR001938">
    <property type="entry name" value="Thaumatin"/>
</dbReference>
<dbReference type="PROSITE" id="PS51367">
    <property type="entry name" value="THAUMATIN_2"/>
    <property type="match status" value="1"/>
</dbReference>
<protein>
    <recommendedName>
        <fullName evidence="3">Thaumatin-like protein</fullName>
    </recommendedName>
</protein>
<proteinExistence type="predicted"/>
<gene>
    <name evidence="1" type="ORF">IFM89_033309</name>
</gene>
<reference evidence="1 2" key="1">
    <citation type="submission" date="2020-10" db="EMBL/GenBank/DDBJ databases">
        <title>The Coptis chinensis genome and diversification of protoberbering-type alkaloids.</title>
        <authorList>
            <person name="Wang B."/>
            <person name="Shu S."/>
            <person name="Song C."/>
            <person name="Liu Y."/>
        </authorList>
    </citation>
    <scope>NUCLEOTIDE SEQUENCE [LARGE SCALE GENOMIC DNA]</scope>
    <source>
        <strain evidence="1">HL-2020</strain>
        <tissue evidence="1">Leaf</tissue>
    </source>
</reference>
<evidence type="ECO:0000313" key="2">
    <source>
        <dbReference type="Proteomes" id="UP000631114"/>
    </source>
</evidence>
<dbReference type="SMART" id="SM00205">
    <property type="entry name" value="THN"/>
    <property type="match status" value="1"/>
</dbReference>
<sequence>MAAMRVQVNKILFLAARSSSVQRIMFLAARSEKYDSKAKGLFAELAFFHSLCGLCSFSATFTFKNNCPYTVWPGTLTNPGVPQFPSTGFELRNGASQSFNAPATWAGRFWARTGCTNGGKFTCATADYASGQIGCNGASAIPPASLVEMTLSGGASHNMDFYDISLVDGFNFPVGDTIK</sequence>
<dbReference type="InterPro" id="IPR037176">
    <property type="entry name" value="Osmotin/thaumatin-like_sf"/>
</dbReference>
<dbReference type="Pfam" id="PF00314">
    <property type="entry name" value="Thaumatin"/>
    <property type="match status" value="1"/>
</dbReference>
<dbReference type="AlphaFoldDB" id="A0A835HGH5"/>
<dbReference type="OrthoDB" id="430315at2759"/>
<keyword evidence="2" id="KW-1185">Reference proteome</keyword>
<dbReference type="Gene3D" id="2.60.110.10">
    <property type="entry name" value="Thaumatin"/>
    <property type="match status" value="1"/>
</dbReference>
<dbReference type="SUPFAM" id="SSF49870">
    <property type="entry name" value="Osmotin, thaumatin-like protein"/>
    <property type="match status" value="1"/>
</dbReference>
<name>A0A835HGH5_9MAGN</name>
<dbReference type="PRINTS" id="PR00347">
    <property type="entry name" value="THAUMATIN"/>
</dbReference>
<comment type="caution">
    <text evidence="1">The sequence shown here is derived from an EMBL/GenBank/DDBJ whole genome shotgun (WGS) entry which is preliminary data.</text>
</comment>
<evidence type="ECO:0000313" key="1">
    <source>
        <dbReference type="EMBL" id="KAF9598964.1"/>
    </source>
</evidence>